<dbReference type="AlphaFoldDB" id="A0A0X1U6Z2"/>
<dbReference type="KEGG" id="cpro:CPRO_11210"/>
<sequence length="207" mass="22788">MYANNKYNQRQMPMGYVRVIHTVPGAPNVDVYANDKKIVSNLAYGKYTDYLSIPEGKYKISLYPAGKKDSPILSDMLTVNNDSVMTIAALGNPDDIELCSIADANETRKPDKAMIRFIHLSPNAPAVDITLPDGTVLFNNVPFAHLTNYIDVMPMNYTLQVRVAGTDNVVLTVPNVKPEANKFYSVYAIGLVGDTPALQALFVQDGR</sequence>
<organism evidence="3 5">
    <name type="scientific">Anaerotignum propionicum DSM 1682</name>
    <dbReference type="NCBI Taxonomy" id="991789"/>
    <lineage>
        <taxon>Bacteria</taxon>
        <taxon>Bacillati</taxon>
        <taxon>Bacillota</taxon>
        <taxon>Clostridia</taxon>
        <taxon>Lachnospirales</taxon>
        <taxon>Anaerotignaceae</taxon>
        <taxon>Anaerotignum</taxon>
    </lineage>
</organism>
<reference evidence="4" key="2">
    <citation type="submission" date="2016-01" db="EMBL/GenBank/DDBJ databases">
        <authorList>
            <person name="Poehlein A."/>
            <person name="Schlien K."/>
            <person name="Gottschalk G."/>
            <person name="Buckel W."/>
            <person name="Daniel R."/>
        </authorList>
    </citation>
    <scope>NUCLEOTIDE SEQUENCE [LARGE SCALE GENOMIC DNA]</scope>
    <source>
        <strain evidence="4">X2</strain>
    </source>
</reference>
<dbReference type="InterPro" id="IPR025510">
    <property type="entry name" value="DUF4397"/>
</dbReference>
<gene>
    <name evidence="2" type="ORF">CPRO_11210</name>
    <name evidence="3" type="ORF">SAMN02745151_02706</name>
</gene>
<dbReference type="Proteomes" id="UP000184204">
    <property type="component" value="Unassembled WGS sequence"/>
</dbReference>
<evidence type="ECO:0000313" key="3">
    <source>
        <dbReference type="EMBL" id="SHF07992.1"/>
    </source>
</evidence>
<evidence type="ECO:0000313" key="2">
    <source>
        <dbReference type="EMBL" id="AMJ40716.1"/>
    </source>
</evidence>
<accession>A0A0X1U6Z2</accession>
<evidence type="ECO:0000313" key="4">
    <source>
        <dbReference type="Proteomes" id="UP000068026"/>
    </source>
</evidence>
<dbReference type="EMBL" id="CP014223">
    <property type="protein sequence ID" value="AMJ40716.1"/>
    <property type="molecule type" value="Genomic_DNA"/>
</dbReference>
<feature type="domain" description="DUF4397" evidence="1">
    <location>
        <begin position="16"/>
        <end position="130"/>
    </location>
</feature>
<keyword evidence="4" id="KW-1185">Reference proteome</keyword>
<evidence type="ECO:0000259" key="1">
    <source>
        <dbReference type="Pfam" id="PF14344"/>
    </source>
</evidence>
<dbReference type="EMBL" id="FQUA01000016">
    <property type="protein sequence ID" value="SHF07992.1"/>
    <property type="molecule type" value="Genomic_DNA"/>
</dbReference>
<reference evidence="2 4" key="1">
    <citation type="journal article" date="2016" name="Genome Announc.">
        <title>Complete Genome Sequence of the Amino Acid-Fermenting Clostridium propionicum X2 (DSM 1682).</title>
        <authorList>
            <person name="Poehlein A."/>
            <person name="Schlien K."/>
            <person name="Chowdhury N.P."/>
            <person name="Gottschalk G."/>
            <person name="Buckel W."/>
            <person name="Daniel R."/>
        </authorList>
    </citation>
    <scope>NUCLEOTIDE SEQUENCE [LARGE SCALE GENOMIC DNA]</scope>
    <source>
        <strain evidence="2 4">X2</strain>
    </source>
</reference>
<evidence type="ECO:0000313" key="5">
    <source>
        <dbReference type="Proteomes" id="UP000184204"/>
    </source>
</evidence>
<proteinExistence type="predicted"/>
<protein>
    <recommendedName>
        <fullName evidence="1">DUF4397 domain-containing protein</fullName>
    </recommendedName>
</protein>
<dbReference type="Pfam" id="PF14344">
    <property type="entry name" value="DUF4397"/>
    <property type="match status" value="1"/>
</dbReference>
<reference evidence="5" key="3">
    <citation type="submission" date="2016-11" db="EMBL/GenBank/DDBJ databases">
        <authorList>
            <person name="Jaros S."/>
            <person name="Januszkiewicz K."/>
            <person name="Wedrychowicz H."/>
        </authorList>
    </citation>
    <scope>NUCLEOTIDE SEQUENCE [LARGE SCALE GENOMIC DNA]</scope>
    <source>
        <strain evidence="5">DSM 1682</strain>
    </source>
</reference>
<reference evidence="3" key="4">
    <citation type="submission" date="2016-11" db="EMBL/GenBank/DDBJ databases">
        <authorList>
            <person name="Varghese N."/>
            <person name="Submissions S."/>
        </authorList>
    </citation>
    <scope>NUCLEOTIDE SEQUENCE</scope>
    <source>
        <strain evidence="3">DSM 1682</strain>
    </source>
</reference>
<dbReference type="RefSeq" id="WP_066048806.1">
    <property type="nucleotide sequence ID" value="NZ_CP014223.1"/>
</dbReference>
<name>A0A0X1U6Z2_ANAPI</name>
<dbReference type="Proteomes" id="UP000068026">
    <property type="component" value="Chromosome"/>
</dbReference>